<dbReference type="Proteomes" id="UP000683360">
    <property type="component" value="Unassembled WGS sequence"/>
</dbReference>
<sequence length="171" mass="19092">MIVVLVLDLESDINLRLNSFALNRETRKALLKIVGDELSTAHAVMKSIEPEVNDCQQKVDQKYYDCVQCVEMKCQNRGYEVQSGNLERSCQDDKTWSGSPPICAPIVCIVPKTVDFATGPTDGSYNYLDKITYTCHIGHVGQSGNLERSCQDDKTWTGSPPVCGVYLFNNF</sequence>
<keyword evidence="7" id="KW-1185">Reference proteome</keyword>
<dbReference type="PROSITE" id="PS50923">
    <property type="entry name" value="SUSHI"/>
    <property type="match status" value="2"/>
</dbReference>
<feature type="domain" description="Sushi" evidence="5">
    <location>
        <begin position="53"/>
        <end position="105"/>
    </location>
</feature>
<dbReference type="SUPFAM" id="SSF57535">
    <property type="entry name" value="Complement control module/SCR domain"/>
    <property type="match status" value="2"/>
</dbReference>
<dbReference type="InterPro" id="IPR051277">
    <property type="entry name" value="SEZ6_CSMD_C4BPB_Regulators"/>
</dbReference>
<keyword evidence="2" id="KW-0677">Repeat</keyword>
<proteinExistence type="predicted"/>
<reference evidence="6" key="1">
    <citation type="submission" date="2021-03" db="EMBL/GenBank/DDBJ databases">
        <authorList>
            <person name="Bekaert M."/>
        </authorList>
    </citation>
    <scope>NUCLEOTIDE SEQUENCE</scope>
</reference>
<organism evidence="6 7">
    <name type="scientific">Mytilus edulis</name>
    <name type="common">Blue mussel</name>
    <dbReference type="NCBI Taxonomy" id="6550"/>
    <lineage>
        <taxon>Eukaryota</taxon>
        <taxon>Metazoa</taxon>
        <taxon>Spiralia</taxon>
        <taxon>Lophotrochozoa</taxon>
        <taxon>Mollusca</taxon>
        <taxon>Bivalvia</taxon>
        <taxon>Autobranchia</taxon>
        <taxon>Pteriomorphia</taxon>
        <taxon>Mytilida</taxon>
        <taxon>Mytiloidea</taxon>
        <taxon>Mytilidae</taxon>
        <taxon>Mytilinae</taxon>
        <taxon>Mytilus</taxon>
    </lineage>
</organism>
<dbReference type="Gene3D" id="2.10.70.10">
    <property type="entry name" value="Complement Module, domain 1"/>
    <property type="match status" value="2"/>
</dbReference>
<dbReference type="PANTHER" id="PTHR45656">
    <property type="entry name" value="PROTEIN CBR-CLEC-78"/>
    <property type="match status" value="1"/>
</dbReference>
<dbReference type="SMART" id="SM00032">
    <property type="entry name" value="CCP"/>
    <property type="match status" value="2"/>
</dbReference>
<keyword evidence="1" id="KW-0732">Signal</keyword>
<evidence type="ECO:0000256" key="3">
    <source>
        <dbReference type="ARBA" id="ARBA00023157"/>
    </source>
</evidence>
<keyword evidence="3" id="KW-1015">Disulfide bond</keyword>
<dbReference type="OrthoDB" id="6065849at2759"/>
<evidence type="ECO:0000256" key="2">
    <source>
        <dbReference type="ARBA" id="ARBA00022737"/>
    </source>
</evidence>
<dbReference type="EMBL" id="CAJPWZ010001975">
    <property type="protein sequence ID" value="CAG2227788.1"/>
    <property type="molecule type" value="Genomic_DNA"/>
</dbReference>
<dbReference type="InterPro" id="IPR035976">
    <property type="entry name" value="Sushi/SCR/CCP_sf"/>
</dbReference>
<dbReference type="InterPro" id="IPR000436">
    <property type="entry name" value="Sushi_SCR_CCP_dom"/>
</dbReference>
<dbReference type="PANTHER" id="PTHR45656:SF4">
    <property type="entry name" value="PROTEIN CBR-CLEC-78"/>
    <property type="match status" value="1"/>
</dbReference>
<dbReference type="AlphaFoldDB" id="A0A8S3T8S8"/>
<dbReference type="Pfam" id="PF00084">
    <property type="entry name" value="Sushi"/>
    <property type="match status" value="2"/>
</dbReference>
<keyword evidence="4" id="KW-0768">Sushi</keyword>
<comment type="caution">
    <text evidence="6">The sequence shown here is derived from an EMBL/GenBank/DDBJ whole genome shotgun (WGS) entry which is preliminary data.</text>
</comment>
<evidence type="ECO:0000313" key="6">
    <source>
        <dbReference type="EMBL" id="CAG2227788.1"/>
    </source>
</evidence>
<protein>
    <submittedName>
        <fullName evidence="6">CSMD</fullName>
    </submittedName>
</protein>
<accession>A0A8S3T8S8</accession>
<gene>
    <name evidence="6" type="ORF">MEDL_40793</name>
</gene>
<feature type="domain" description="Sushi" evidence="5">
    <location>
        <begin position="106"/>
        <end position="165"/>
    </location>
</feature>
<evidence type="ECO:0000256" key="1">
    <source>
        <dbReference type="ARBA" id="ARBA00022729"/>
    </source>
</evidence>
<comment type="caution">
    <text evidence="4">Lacks conserved residue(s) required for the propagation of feature annotation.</text>
</comment>
<evidence type="ECO:0000259" key="5">
    <source>
        <dbReference type="PROSITE" id="PS50923"/>
    </source>
</evidence>
<name>A0A8S3T8S8_MYTED</name>
<dbReference type="CDD" id="cd00033">
    <property type="entry name" value="CCP"/>
    <property type="match status" value="2"/>
</dbReference>
<evidence type="ECO:0000313" key="7">
    <source>
        <dbReference type="Proteomes" id="UP000683360"/>
    </source>
</evidence>
<evidence type="ECO:0000256" key="4">
    <source>
        <dbReference type="PROSITE-ProRule" id="PRU00302"/>
    </source>
</evidence>